<comment type="caution">
    <text evidence="1">The sequence shown here is derived from an EMBL/GenBank/DDBJ whole genome shotgun (WGS) entry which is preliminary data.</text>
</comment>
<dbReference type="CDD" id="cd00586">
    <property type="entry name" value="4HBT"/>
    <property type="match status" value="1"/>
</dbReference>
<dbReference type="PANTHER" id="PTHR31793">
    <property type="entry name" value="4-HYDROXYBENZOYL-COA THIOESTERASE FAMILY MEMBER"/>
    <property type="match status" value="1"/>
</dbReference>
<dbReference type="InterPro" id="IPR029069">
    <property type="entry name" value="HotDog_dom_sf"/>
</dbReference>
<proteinExistence type="predicted"/>
<dbReference type="SUPFAM" id="SSF54637">
    <property type="entry name" value="Thioesterase/thiol ester dehydrase-isomerase"/>
    <property type="match status" value="1"/>
</dbReference>
<dbReference type="Gene3D" id="3.10.129.10">
    <property type="entry name" value="Hotdog Thioesterase"/>
    <property type="match status" value="1"/>
</dbReference>
<protein>
    <submittedName>
        <fullName evidence="1">Acyl-CoA thioesterase</fullName>
    </submittedName>
</protein>
<dbReference type="AlphaFoldDB" id="A0A934N876"/>
<accession>A0A934N876</accession>
<dbReference type="PANTHER" id="PTHR31793:SF24">
    <property type="entry name" value="LONG-CHAIN ACYL-COA THIOESTERASE FADM"/>
    <property type="match status" value="1"/>
</dbReference>
<dbReference type="Proteomes" id="UP000612893">
    <property type="component" value="Unassembled WGS sequence"/>
</dbReference>
<name>A0A934N876_9BACT</name>
<dbReference type="InterPro" id="IPR050563">
    <property type="entry name" value="4-hydroxybenzoyl-CoA_TE"/>
</dbReference>
<organism evidence="1 2">
    <name type="scientific">Candidatus Nephthysia bennettiae</name>
    <dbReference type="NCBI Taxonomy" id="3127016"/>
    <lineage>
        <taxon>Bacteria</taxon>
        <taxon>Bacillati</taxon>
        <taxon>Candidatus Dormiibacterota</taxon>
        <taxon>Candidatus Dormibacteria</taxon>
        <taxon>Candidatus Dormibacterales</taxon>
        <taxon>Candidatus Dormibacteraceae</taxon>
        <taxon>Candidatus Nephthysia</taxon>
    </lineage>
</organism>
<reference evidence="1" key="1">
    <citation type="submission" date="2020-10" db="EMBL/GenBank/DDBJ databases">
        <title>Ca. Dormibacterota MAGs.</title>
        <authorList>
            <person name="Montgomery K."/>
        </authorList>
    </citation>
    <scope>NUCLEOTIDE SEQUENCE [LARGE SCALE GENOMIC DNA]</scope>
    <source>
        <strain evidence="1">SC8812_S17_10</strain>
    </source>
</reference>
<dbReference type="RefSeq" id="WP_338200122.1">
    <property type="nucleotide sequence ID" value="NZ_JAEKNR010000073.1"/>
</dbReference>
<evidence type="ECO:0000313" key="2">
    <source>
        <dbReference type="Proteomes" id="UP000612893"/>
    </source>
</evidence>
<gene>
    <name evidence="1" type="ORF">JF922_06365</name>
</gene>
<keyword evidence="2" id="KW-1185">Reference proteome</keyword>
<dbReference type="Pfam" id="PF13279">
    <property type="entry name" value="4HBT_2"/>
    <property type="match status" value="1"/>
</dbReference>
<sequence>MAADPIHHSETWPVRSYELDSNGHVNNAVYLGWAEETTIRHAEAAGYGREWARSKGGGWVIRRSEVTYHRPAVYGDVVQISVRVELVRGARGVRRTFIRNVPGGQLLAEVLTEWAWIRLTDGRPARVPAELVEAAGQVTAATLAARRDRRPDTTA</sequence>
<dbReference type="EMBL" id="JAEKNR010000073">
    <property type="protein sequence ID" value="MBJ7597693.1"/>
    <property type="molecule type" value="Genomic_DNA"/>
</dbReference>
<evidence type="ECO:0000313" key="1">
    <source>
        <dbReference type="EMBL" id="MBJ7597693.1"/>
    </source>
</evidence>